<sequence length="127" mass="13564">MSKSISSSSKIKISLSLIILFFSLVILSGYGSSALQTTLFGVAGLTLASLCLIMVARTTMVAWITVLVLLTCLGKQRRVLAHEGKKITADIAVNVIKIMVKERGFFTVICATAVSLIAMAQGMRVLV</sequence>
<reference evidence="2" key="1">
    <citation type="journal article" date="2013" name="J. Plant Res.">
        <title>Effect of fungi and light on seed germination of three Opuntia species from semiarid lands of central Mexico.</title>
        <authorList>
            <person name="Delgado-Sanchez P."/>
            <person name="Jimenez-Bremont J.F."/>
            <person name="Guerrero-Gonzalez Mde L."/>
            <person name="Flores J."/>
        </authorList>
    </citation>
    <scope>NUCLEOTIDE SEQUENCE</scope>
    <source>
        <tissue evidence="2">Cladode</tissue>
    </source>
</reference>
<evidence type="ECO:0000256" key="1">
    <source>
        <dbReference type="SAM" id="Phobius"/>
    </source>
</evidence>
<keyword evidence="1" id="KW-1133">Transmembrane helix</keyword>
<keyword evidence="1" id="KW-0472">Membrane</keyword>
<reference evidence="2" key="2">
    <citation type="submission" date="2020-07" db="EMBL/GenBank/DDBJ databases">
        <authorList>
            <person name="Vera ALvarez R."/>
            <person name="Arias-Moreno D.M."/>
            <person name="Jimenez-Jacinto V."/>
            <person name="Jimenez-Bremont J.F."/>
            <person name="Swaminathan K."/>
            <person name="Moose S.P."/>
            <person name="Guerrero-Gonzalez M.L."/>
            <person name="Marino-Ramirez L."/>
            <person name="Landsman D."/>
            <person name="Rodriguez-Kessler M."/>
            <person name="Delgado-Sanchez P."/>
        </authorList>
    </citation>
    <scope>NUCLEOTIDE SEQUENCE</scope>
    <source>
        <tissue evidence="2">Cladode</tissue>
    </source>
</reference>
<evidence type="ECO:0000313" key="2">
    <source>
        <dbReference type="EMBL" id="MBA4655059.1"/>
    </source>
</evidence>
<feature type="transmembrane region" description="Helical" evidence="1">
    <location>
        <begin position="104"/>
        <end position="123"/>
    </location>
</feature>
<proteinExistence type="predicted"/>
<accession>A0A7C8ZYP6</accession>
<dbReference type="PANTHER" id="PTHR34656">
    <property type="entry name" value="PYRROLINE-5-CARBOXYLATE REDUCTASE"/>
    <property type="match status" value="1"/>
</dbReference>
<dbReference type="EMBL" id="GISG01186219">
    <property type="protein sequence ID" value="MBA4655059.1"/>
    <property type="molecule type" value="Transcribed_RNA"/>
</dbReference>
<dbReference type="PANTHER" id="PTHR34656:SF2">
    <property type="entry name" value="TRANSMEMBRANE PROTEIN"/>
    <property type="match status" value="1"/>
</dbReference>
<dbReference type="AlphaFoldDB" id="A0A7C8ZYP6"/>
<organism evidence="2">
    <name type="scientific">Opuntia streptacantha</name>
    <name type="common">Prickly pear cactus</name>
    <name type="synonym">Opuntia cardona</name>
    <dbReference type="NCBI Taxonomy" id="393608"/>
    <lineage>
        <taxon>Eukaryota</taxon>
        <taxon>Viridiplantae</taxon>
        <taxon>Streptophyta</taxon>
        <taxon>Embryophyta</taxon>
        <taxon>Tracheophyta</taxon>
        <taxon>Spermatophyta</taxon>
        <taxon>Magnoliopsida</taxon>
        <taxon>eudicotyledons</taxon>
        <taxon>Gunneridae</taxon>
        <taxon>Pentapetalae</taxon>
        <taxon>Caryophyllales</taxon>
        <taxon>Cactineae</taxon>
        <taxon>Cactaceae</taxon>
        <taxon>Opuntioideae</taxon>
        <taxon>Opuntia</taxon>
    </lineage>
</organism>
<feature type="transmembrane region" description="Helical" evidence="1">
    <location>
        <begin position="44"/>
        <end position="70"/>
    </location>
</feature>
<protein>
    <submittedName>
        <fullName evidence="2">Uncharacterized protein</fullName>
    </submittedName>
</protein>
<keyword evidence="1" id="KW-0812">Transmembrane</keyword>
<name>A0A7C8ZYP6_OPUST</name>